<keyword evidence="4" id="KW-0378">Hydrolase</keyword>
<evidence type="ECO:0000313" key="7">
    <source>
        <dbReference type="EMBL" id="OJJ33057.1"/>
    </source>
</evidence>
<evidence type="ECO:0000313" key="8">
    <source>
        <dbReference type="Proteomes" id="UP000184383"/>
    </source>
</evidence>
<keyword evidence="8" id="KW-1185">Reference proteome</keyword>
<sequence>MSQPSAKLDNLSPYPEPRLTFSSIILVSPRNEILLRGGGDLSSQDGPDPKRHDAIWYRRAALRELFEGSGILLARDTASGAMLHVSDAKRGEGRRAIHAQKTTFAQWLKKQDSAAEPDTENLIPFTRWVNPIGVPYRYTTQMYLYFLPMDNHDLKRDILNMPREIHELTHDGGIEITDARFLESSEWLRKAVKKEVKLLPPQYFLRRKLAIFAHSGSPPWTQMCISPTILRTLPDGRSLVGLDTPGHELEGSDRRGVGDRVVLVRIQ</sequence>
<dbReference type="PANTHER" id="PTHR12318">
    <property type="entry name" value="TESTOSTERONE-REGULATED PROTEIN RP2"/>
    <property type="match status" value="1"/>
</dbReference>
<evidence type="ECO:0000256" key="3">
    <source>
        <dbReference type="ARBA" id="ARBA00022723"/>
    </source>
</evidence>
<keyword evidence="6" id="KW-0464">Manganese</keyword>
<dbReference type="OrthoDB" id="1695362at2759"/>
<dbReference type="PANTHER" id="PTHR12318:SF0">
    <property type="entry name" value="ACYL-COENZYME A DIPHOSPHATASE NUDT19"/>
    <property type="match status" value="1"/>
</dbReference>
<evidence type="ECO:0000256" key="2">
    <source>
        <dbReference type="ARBA" id="ARBA00001946"/>
    </source>
</evidence>
<dbReference type="Proteomes" id="UP000184383">
    <property type="component" value="Unassembled WGS sequence"/>
</dbReference>
<comment type="cofactor">
    <cofactor evidence="2">
        <name>Mg(2+)</name>
        <dbReference type="ChEBI" id="CHEBI:18420"/>
    </cofactor>
</comment>
<dbReference type="VEuPathDB" id="FungiDB:ASPWEDRAFT_61221"/>
<dbReference type="RefSeq" id="XP_040686734.1">
    <property type="nucleotide sequence ID" value="XM_040838564.1"/>
</dbReference>
<dbReference type="InterPro" id="IPR039121">
    <property type="entry name" value="NUDT19"/>
</dbReference>
<accession>A0A1L9RDW0</accession>
<organism evidence="7 8">
    <name type="scientific">Aspergillus wentii DTO 134E9</name>
    <dbReference type="NCBI Taxonomy" id="1073089"/>
    <lineage>
        <taxon>Eukaryota</taxon>
        <taxon>Fungi</taxon>
        <taxon>Dikarya</taxon>
        <taxon>Ascomycota</taxon>
        <taxon>Pezizomycotina</taxon>
        <taxon>Eurotiomycetes</taxon>
        <taxon>Eurotiomycetidae</taxon>
        <taxon>Eurotiales</taxon>
        <taxon>Aspergillaceae</taxon>
        <taxon>Aspergillus</taxon>
        <taxon>Aspergillus subgen. Cremei</taxon>
    </lineage>
</organism>
<evidence type="ECO:0000256" key="5">
    <source>
        <dbReference type="ARBA" id="ARBA00022842"/>
    </source>
</evidence>
<keyword evidence="3" id="KW-0479">Metal-binding</keyword>
<dbReference type="AlphaFoldDB" id="A0A1L9RDW0"/>
<reference evidence="8" key="1">
    <citation type="journal article" date="2017" name="Genome Biol.">
        <title>Comparative genomics reveals high biological diversity and specific adaptations in the industrially and medically important fungal genus Aspergillus.</title>
        <authorList>
            <person name="de Vries R.P."/>
            <person name="Riley R."/>
            <person name="Wiebenga A."/>
            <person name="Aguilar-Osorio G."/>
            <person name="Amillis S."/>
            <person name="Uchima C.A."/>
            <person name="Anderluh G."/>
            <person name="Asadollahi M."/>
            <person name="Askin M."/>
            <person name="Barry K."/>
            <person name="Battaglia E."/>
            <person name="Bayram O."/>
            <person name="Benocci T."/>
            <person name="Braus-Stromeyer S.A."/>
            <person name="Caldana C."/>
            <person name="Canovas D."/>
            <person name="Cerqueira G.C."/>
            <person name="Chen F."/>
            <person name="Chen W."/>
            <person name="Choi C."/>
            <person name="Clum A."/>
            <person name="Dos Santos R.A."/>
            <person name="Damasio A.R."/>
            <person name="Diallinas G."/>
            <person name="Emri T."/>
            <person name="Fekete E."/>
            <person name="Flipphi M."/>
            <person name="Freyberg S."/>
            <person name="Gallo A."/>
            <person name="Gournas C."/>
            <person name="Habgood R."/>
            <person name="Hainaut M."/>
            <person name="Harispe M.L."/>
            <person name="Henrissat B."/>
            <person name="Hilden K.S."/>
            <person name="Hope R."/>
            <person name="Hossain A."/>
            <person name="Karabika E."/>
            <person name="Karaffa L."/>
            <person name="Karanyi Z."/>
            <person name="Krasevec N."/>
            <person name="Kuo A."/>
            <person name="Kusch H."/>
            <person name="LaButti K."/>
            <person name="Lagendijk E.L."/>
            <person name="Lapidus A."/>
            <person name="Levasseur A."/>
            <person name="Lindquist E."/>
            <person name="Lipzen A."/>
            <person name="Logrieco A.F."/>
            <person name="MacCabe A."/>
            <person name="Maekelae M.R."/>
            <person name="Malavazi I."/>
            <person name="Melin P."/>
            <person name="Meyer V."/>
            <person name="Mielnichuk N."/>
            <person name="Miskei M."/>
            <person name="Molnar A.P."/>
            <person name="Mule G."/>
            <person name="Ngan C.Y."/>
            <person name="Orejas M."/>
            <person name="Orosz E."/>
            <person name="Ouedraogo J.P."/>
            <person name="Overkamp K.M."/>
            <person name="Park H.-S."/>
            <person name="Perrone G."/>
            <person name="Piumi F."/>
            <person name="Punt P.J."/>
            <person name="Ram A.F."/>
            <person name="Ramon A."/>
            <person name="Rauscher S."/>
            <person name="Record E."/>
            <person name="Riano-Pachon D.M."/>
            <person name="Robert V."/>
            <person name="Roehrig J."/>
            <person name="Ruller R."/>
            <person name="Salamov A."/>
            <person name="Salih N.S."/>
            <person name="Samson R.A."/>
            <person name="Sandor E."/>
            <person name="Sanguinetti M."/>
            <person name="Schuetze T."/>
            <person name="Sepcic K."/>
            <person name="Shelest E."/>
            <person name="Sherlock G."/>
            <person name="Sophianopoulou V."/>
            <person name="Squina F.M."/>
            <person name="Sun H."/>
            <person name="Susca A."/>
            <person name="Todd R.B."/>
            <person name="Tsang A."/>
            <person name="Unkles S.E."/>
            <person name="van de Wiele N."/>
            <person name="van Rossen-Uffink D."/>
            <person name="Oliveira J.V."/>
            <person name="Vesth T.C."/>
            <person name="Visser J."/>
            <person name="Yu J.-H."/>
            <person name="Zhou M."/>
            <person name="Andersen M.R."/>
            <person name="Archer D.B."/>
            <person name="Baker S.E."/>
            <person name="Benoit I."/>
            <person name="Brakhage A.A."/>
            <person name="Braus G.H."/>
            <person name="Fischer R."/>
            <person name="Frisvad J.C."/>
            <person name="Goldman G.H."/>
            <person name="Houbraken J."/>
            <person name="Oakley B."/>
            <person name="Pocsi I."/>
            <person name="Scazzocchio C."/>
            <person name="Seiboth B."/>
            <person name="vanKuyk P.A."/>
            <person name="Wortman J."/>
            <person name="Dyer P.S."/>
            <person name="Grigoriev I.V."/>
        </authorList>
    </citation>
    <scope>NUCLEOTIDE SEQUENCE [LARGE SCALE GENOMIC DNA]</scope>
    <source>
        <strain evidence="8">DTO 134E9</strain>
    </source>
</reference>
<protein>
    <recommendedName>
        <fullName evidence="9">Nudix hydrolase domain-containing protein</fullName>
    </recommendedName>
</protein>
<evidence type="ECO:0000256" key="1">
    <source>
        <dbReference type="ARBA" id="ARBA00001936"/>
    </source>
</evidence>
<dbReference type="STRING" id="1073089.A0A1L9RDW0"/>
<evidence type="ECO:0000256" key="4">
    <source>
        <dbReference type="ARBA" id="ARBA00022801"/>
    </source>
</evidence>
<proteinExistence type="predicted"/>
<gene>
    <name evidence="7" type="ORF">ASPWEDRAFT_61221</name>
</gene>
<keyword evidence="5" id="KW-0460">Magnesium</keyword>
<dbReference type="GO" id="GO:0016818">
    <property type="term" value="F:hydrolase activity, acting on acid anhydrides, in phosphorus-containing anhydrides"/>
    <property type="evidence" value="ECO:0007669"/>
    <property type="project" value="InterPro"/>
</dbReference>
<name>A0A1L9RDW0_ASPWE</name>
<dbReference type="EMBL" id="KV878214">
    <property type="protein sequence ID" value="OJJ33057.1"/>
    <property type="molecule type" value="Genomic_DNA"/>
</dbReference>
<dbReference type="GeneID" id="63754412"/>
<dbReference type="GO" id="GO:0046872">
    <property type="term" value="F:metal ion binding"/>
    <property type="evidence" value="ECO:0007669"/>
    <property type="project" value="UniProtKB-KW"/>
</dbReference>
<dbReference type="Gene3D" id="3.90.79.10">
    <property type="entry name" value="Nucleoside Triphosphate Pyrophosphohydrolase"/>
    <property type="match status" value="1"/>
</dbReference>
<evidence type="ECO:0000256" key="6">
    <source>
        <dbReference type="ARBA" id="ARBA00023211"/>
    </source>
</evidence>
<evidence type="ECO:0008006" key="9">
    <source>
        <dbReference type="Google" id="ProtNLM"/>
    </source>
</evidence>
<dbReference type="GO" id="GO:0005739">
    <property type="term" value="C:mitochondrion"/>
    <property type="evidence" value="ECO:0007669"/>
    <property type="project" value="TreeGrafter"/>
</dbReference>
<comment type="cofactor">
    <cofactor evidence="1">
        <name>Mn(2+)</name>
        <dbReference type="ChEBI" id="CHEBI:29035"/>
    </cofactor>
</comment>